<gene>
    <name evidence="6" type="ORF">CUS_7631</name>
</gene>
<evidence type="ECO:0000256" key="4">
    <source>
        <dbReference type="RuleBase" id="RU361161"/>
    </source>
</evidence>
<keyword evidence="4" id="KW-0326">Glycosidase</keyword>
<evidence type="ECO:0000259" key="5">
    <source>
        <dbReference type="SMART" id="SM01217"/>
    </source>
</evidence>
<dbReference type="Gene3D" id="3.40.50.1700">
    <property type="entry name" value="Glycoside hydrolase family 3 C-terminal domain"/>
    <property type="match status" value="1"/>
</dbReference>
<dbReference type="eggNOG" id="COG1472">
    <property type="taxonomic scope" value="Bacteria"/>
</dbReference>
<dbReference type="InterPro" id="IPR013783">
    <property type="entry name" value="Ig-like_fold"/>
</dbReference>
<protein>
    <submittedName>
        <fullName evidence="6">Glycosyl hydrolase family 3 N-terminal domain protein</fullName>
    </submittedName>
</protein>
<organism evidence="6 7">
    <name type="scientific">Ruminococcus albus 8</name>
    <dbReference type="NCBI Taxonomy" id="246199"/>
    <lineage>
        <taxon>Bacteria</taxon>
        <taxon>Bacillati</taxon>
        <taxon>Bacillota</taxon>
        <taxon>Clostridia</taxon>
        <taxon>Eubacteriales</taxon>
        <taxon>Oscillospiraceae</taxon>
        <taxon>Ruminococcus</taxon>
    </lineage>
</organism>
<dbReference type="InterPro" id="IPR050288">
    <property type="entry name" value="Cellulose_deg_GH3"/>
</dbReference>
<dbReference type="PANTHER" id="PTHR42715:SF10">
    <property type="entry name" value="BETA-GLUCOSIDASE"/>
    <property type="match status" value="1"/>
</dbReference>
<evidence type="ECO:0000256" key="1">
    <source>
        <dbReference type="ARBA" id="ARBA00005336"/>
    </source>
</evidence>
<dbReference type="RefSeq" id="WP_002852979.1">
    <property type="nucleotide sequence ID" value="NZ_ADKM02000130.1"/>
</dbReference>
<dbReference type="GO" id="GO:0004553">
    <property type="term" value="F:hydrolase activity, hydrolyzing O-glycosyl compounds"/>
    <property type="evidence" value="ECO:0007669"/>
    <property type="project" value="InterPro"/>
</dbReference>
<dbReference type="InterPro" id="IPR036962">
    <property type="entry name" value="Glyco_hydro_3_N_sf"/>
</dbReference>
<dbReference type="InterPro" id="IPR036881">
    <property type="entry name" value="Glyco_hydro_3_C_sf"/>
</dbReference>
<dbReference type="Gene3D" id="2.60.40.10">
    <property type="entry name" value="Immunoglobulins"/>
    <property type="match status" value="1"/>
</dbReference>
<dbReference type="PROSITE" id="PS00775">
    <property type="entry name" value="GLYCOSYL_HYDROL_F3"/>
    <property type="match status" value="1"/>
</dbReference>
<dbReference type="SMART" id="SM01217">
    <property type="entry name" value="Fn3_like"/>
    <property type="match status" value="1"/>
</dbReference>
<sequence length="912" mass="99525">MAILDWNKYLEKAAEVNAEGAVLLKNDGVLPLDKNSEISVFGRIQLDYYKSGTGSGGMVNVAKVTGIVDGLLEAGAKLNGKVLKTYRDWVAEHPYDYGEGWGGEPWCQQEMPLSDELAAEAAETSDAALCVIGRTAGEEQDNSCKAGSYLLTDAEKDMLRTVRKHFKKMAVLLNVGNIIDMGFVDEFSPDGVMYLWQGGMTGGTGAAKVLLGEVSPSGKLPDTIAFDIADYPSDKNFHDRDRNFYAEDIFVGYRYFETFAKDKVRYPFGFGLSYTDFEITAEAVGGAEGVKLTAKVKNIGSCAGKEVVQVYIEAPNGRLGKAARVLCGFEKTPLLAAGEECTLDIDIDSRSMASYDDSGAYAWVMEAGEYNIYAGSDVRSAKKVYSFTAAEDIVIEQLEQALAPVTEFERMVRTENGLAYKKVPMSKVDEKARRLQFMPEEITQSGDKGITLADVAEGRNDLDSFIAQLDDNDLNCLVRGEGMCSPKVTPGTAAAFGGVSDRLAERKVPAGCCSDGPSGMRLDVGTKAFSLPNGTLIAATFNKPLLTELFTMTGLEMRANKVDCLLGPGMNIHRHPLNGRNFEYFSEDPFLTGKMAAAELKGLHSVGVEGTIKHFCGNNQETNRHFLDSAVSERALREIYLRGFEIAVKEGGAKSIMTTYGKVNDLWTAGSIDLNTTILRHEWGFTGFTMTDWWANINDRGCKPDKDNFAAMVRAQNDVYMVCADGGKHTDNVAASLENGELRRAELQRAARNVLSFILGTHAMKRVTGSDETVEVINKPAETVDDGAAERVFTLDGGLTIDMTAVKTARNLDYSFTLDVTQLGQYRMEITASSTQSELAQMPVTVFSMGTAWGTFTWNGTGGEPVTFTIDEMPLFSRYTIFRLHFGLGGLDMRSITFTKLRSAENTGLSNS</sequence>
<reference evidence="6 7" key="1">
    <citation type="submission" date="2011-02" db="EMBL/GenBank/DDBJ databases">
        <authorList>
            <person name="Nelson K.E."/>
            <person name="Sutton G."/>
            <person name="Torralba M."/>
            <person name="Durkin S."/>
            <person name="Harkins D."/>
            <person name="Montgomery R."/>
            <person name="Ziemer C."/>
            <person name="Klaassens E."/>
            <person name="Ocuiv P."/>
            <person name="Morrison M."/>
        </authorList>
    </citation>
    <scope>NUCLEOTIDE SEQUENCE [LARGE SCALE GENOMIC DNA]</scope>
    <source>
        <strain evidence="6 7">8</strain>
    </source>
</reference>
<dbReference type="Proteomes" id="UP000004259">
    <property type="component" value="Unassembled WGS sequence"/>
</dbReference>
<evidence type="ECO:0000256" key="2">
    <source>
        <dbReference type="ARBA" id="ARBA00022801"/>
    </source>
</evidence>
<comment type="caution">
    <text evidence="6">The sequence shown here is derived from an EMBL/GenBank/DDBJ whole genome shotgun (WGS) entry which is preliminary data.</text>
</comment>
<dbReference type="SUPFAM" id="SSF51445">
    <property type="entry name" value="(Trans)glycosidases"/>
    <property type="match status" value="1"/>
</dbReference>
<accession>E9SHA3</accession>
<proteinExistence type="inferred from homology"/>
<dbReference type="GO" id="GO:0005975">
    <property type="term" value="P:carbohydrate metabolic process"/>
    <property type="evidence" value="ECO:0007669"/>
    <property type="project" value="InterPro"/>
</dbReference>
<keyword evidence="2 4" id="KW-0378">Hydrolase</keyword>
<dbReference type="Pfam" id="PF01915">
    <property type="entry name" value="Glyco_hydro_3_C"/>
    <property type="match status" value="1"/>
</dbReference>
<evidence type="ECO:0000256" key="3">
    <source>
        <dbReference type="ARBA" id="ARBA00023277"/>
    </source>
</evidence>
<dbReference type="InterPro" id="IPR019800">
    <property type="entry name" value="Glyco_hydro_3_AS"/>
</dbReference>
<dbReference type="Pfam" id="PF14310">
    <property type="entry name" value="Fn3-like"/>
    <property type="match status" value="1"/>
</dbReference>
<dbReference type="PRINTS" id="PR00133">
    <property type="entry name" value="GLHYDRLASE3"/>
</dbReference>
<dbReference type="InterPro" id="IPR002772">
    <property type="entry name" value="Glyco_hydro_3_C"/>
</dbReference>
<comment type="similarity">
    <text evidence="1 4">Belongs to the glycosyl hydrolase 3 family.</text>
</comment>
<dbReference type="InterPro" id="IPR017853">
    <property type="entry name" value="GH"/>
</dbReference>
<dbReference type="Pfam" id="PF00933">
    <property type="entry name" value="Glyco_hydro_3"/>
    <property type="match status" value="1"/>
</dbReference>
<dbReference type="AlphaFoldDB" id="E9SHA3"/>
<dbReference type="OrthoDB" id="98455at2"/>
<dbReference type="PANTHER" id="PTHR42715">
    <property type="entry name" value="BETA-GLUCOSIDASE"/>
    <property type="match status" value="1"/>
</dbReference>
<evidence type="ECO:0000313" key="7">
    <source>
        <dbReference type="Proteomes" id="UP000004259"/>
    </source>
</evidence>
<dbReference type="Gene3D" id="3.20.20.300">
    <property type="entry name" value="Glycoside hydrolase, family 3, N-terminal domain"/>
    <property type="match status" value="1"/>
</dbReference>
<keyword evidence="7" id="KW-1185">Reference proteome</keyword>
<evidence type="ECO:0000313" key="6">
    <source>
        <dbReference type="EMBL" id="EGC01435.1"/>
    </source>
</evidence>
<keyword evidence="3" id="KW-0119">Carbohydrate metabolism</keyword>
<name>E9SHA3_RUMAL</name>
<dbReference type="STRING" id="246199.CUS_7631"/>
<dbReference type="SUPFAM" id="SSF52279">
    <property type="entry name" value="Beta-D-glucan exohydrolase, C-terminal domain"/>
    <property type="match status" value="1"/>
</dbReference>
<dbReference type="InterPro" id="IPR001764">
    <property type="entry name" value="Glyco_hydro_3_N"/>
</dbReference>
<dbReference type="EMBL" id="ADKM02000130">
    <property type="protein sequence ID" value="EGC01435.1"/>
    <property type="molecule type" value="Genomic_DNA"/>
</dbReference>
<feature type="domain" description="Fibronectin type III-like" evidence="5">
    <location>
        <begin position="306"/>
        <end position="378"/>
    </location>
</feature>
<dbReference type="InterPro" id="IPR026891">
    <property type="entry name" value="Fn3-like"/>
</dbReference>